<keyword evidence="1" id="KW-1133">Transmembrane helix</keyword>
<evidence type="ECO:0000313" key="2">
    <source>
        <dbReference type="EMBL" id="MBS8121496.1"/>
    </source>
</evidence>
<dbReference type="InterPro" id="IPR036465">
    <property type="entry name" value="vWFA_dom_sf"/>
</dbReference>
<accession>A0ABS5QJP3</accession>
<comment type="caution">
    <text evidence="2">The sequence shown here is derived from an EMBL/GenBank/DDBJ whole genome shotgun (WGS) entry which is preliminary data.</text>
</comment>
<keyword evidence="3" id="KW-1185">Reference proteome</keyword>
<gene>
    <name evidence="2" type="ORF">VAMP_5n186</name>
</gene>
<organism evidence="2 3">
    <name type="scientific">Candidatus Vampirococcus lugosii</name>
    <dbReference type="NCBI Taxonomy" id="2789015"/>
    <lineage>
        <taxon>Bacteria</taxon>
        <taxon>Candidatus Absconditibacteriota</taxon>
        <taxon>Vampirococcus</taxon>
    </lineage>
</organism>
<dbReference type="RefSeq" id="WP_213348073.1">
    <property type="nucleotide sequence ID" value="NZ_JAEDAM010000002.1"/>
</dbReference>
<dbReference type="EMBL" id="JAEDAM010000002">
    <property type="protein sequence ID" value="MBS8121496.1"/>
    <property type="molecule type" value="Genomic_DNA"/>
</dbReference>
<sequence>MQKYYKIILIIKTIFLLISGVLFFVLGLTQNSGELYGGKNNIIFLVDLSLDNEQLDDDRDFILNYVNKINNGQKVGLIIYEDGSNYEIPATNDLQTYKEYIYALSVGGVSIPSNKDYEYIGIDNALNNFNLNSKESDIGVILGGNVLSINQDVLNSIKSKNQKIHYVSDIQVSNDLNGKYFKYGEYSMLFEQKVGLQIDSEKKDLLKFIARFTGILGI</sequence>
<evidence type="ECO:0000313" key="3">
    <source>
        <dbReference type="Proteomes" id="UP000680365"/>
    </source>
</evidence>
<protein>
    <recommendedName>
        <fullName evidence="4">VWFA domain-containing protein</fullName>
    </recommendedName>
</protein>
<evidence type="ECO:0000256" key="1">
    <source>
        <dbReference type="SAM" id="Phobius"/>
    </source>
</evidence>
<name>A0ABS5QJP3_9BACT</name>
<evidence type="ECO:0008006" key="4">
    <source>
        <dbReference type="Google" id="ProtNLM"/>
    </source>
</evidence>
<feature type="transmembrane region" description="Helical" evidence="1">
    <location>
        <begin position="7"/>
        <end position="28"/>
    </location>
</feature>
<reference evidence="2 3" key="1">
    <citation type="journal article" date="2021" name="Nat. Commun.">
        <title>Reductive evolution and unique predatory mode in the CPR bacterium Vampirococcus lugosii.</title>
        <authorList>
            <person name="Moreira D."/>
            <person name="Zivanovic Y."/>
            <person name="Lopez-Archilla A.I."/>
            <person name="Iniesto M."/>
            <person name="Lopez-Garcia P."/>
        </authorList>
    </citation>
    <scope>NUCLEOTIDE SEQUENCE [LARGE SCALE GENOMIC DNA]</scope>
    <source>
        <strain evidence="2">Chiprana</strain>
    </source>
</reference>
<dbReference type="SUPFAM" id="SSF53300">
    <property type="entry name" value="vWA-like"/>
    <property type="match status" value="1"/>
</dbReference>
<keyword evidence="1" id="KW-0472">Membrane</keyword>
<dbReference type="Proteomes" id="UP000680365">
    <property type="component" value="Unassembled WGS sequence"/>
</dbReference>
<keyword evidence="1" id="KW-0812">Transmembrane</keyword>
<proteinExistence type="predicted"/>